<dbReference type="Gene3D" id="3.40.50.12480">
    <property type="match status" value="1"/>
</dbReference>
<reference evidence="2" key="1">
    <citation type="journal article" date="2023" name="Commun. Biol.">
        <title>Genome analysis of Parmales, the sister group of diatoms, reveals the evolutionary specialization of diatoms from phago-mixotrophs to photoautotrophs.</title>
        <authorList>
            <person name="Ban H."/>
            <person name="Sato S."/>
            <person name="Yoshikawa S."/>
            <person name="Yamada K."/>
            <person name="Nakamura Y."/>
            <person name="Ichinomiya M."/>
            <person name="Sato N."/>
            <person name="Blanc-Mathieu R."/>
            <person name="Endo H."/>
            <person name="Kuwata A."/>
            <person name="Ogata H."/>
        </authorList>
    </citation>
    <scope>NUCLEOTIDE SEQUENCE [LARGE SCALE GENOMIC DNA]</scope>
    <source>
        <strain evidence="2">NIES 3700</strain>
    </source>
</reference>
<dbReference type="InterPro" id="IPR032675">
    <property type="entry name" value="LRR_dom_sf"/>
</dbReference>
<dbReference type="Gene3D" id="3.80.10.10">
    <property type="entry name" value="Ribonuclease Inhibitor"/>
    <property type="match status" value="1"/>
</dbReference>
<dbReference type="InterPro" id="IPR053139">
    <property type="entry name" value="Surface_bspA-like"/>
</dbReference>
<evidence type="ECO:0000313" key="1">
    <source>
        <dbReference type="EMBL" id="GMH57202.1"/>
    </source>
</evidence>
<comment type="caution">
    <text evidence="1">The sequence shown here is derived from an EMBL/GenBank/DDBJ whole genome shotgun (WGS) entry which is preliminary data.</text>
</comment>
<keyword evidence="2" id="KW-1185">Reference proteome</keyword>
<proteinExistence type="predicted"/>
<sequence length="246" mass="26902">MAGSLGTAAEISTTTTTVSTVPATSDQFMHTPEFRRHFVEFVHVQTLMALRVATKGWNAVADALTDEGVKSEGVKSVELMVHGGKDISDGVAYVREEKRALVTRVIFLLNIPKIRERACKSAVNLVVVDIPEGVERIGERAFAYCRSLTTLSFPKTLTSIASGAFAYCASLENVDLLHTNLQGLGDYAFAHCPELKSMTIPDSLQSLGRWVFANCRKLVPSNTRVECHGYNQSTENAVVAHLRSQQ</sequence>
<dbReference type="Pfam" id="PF13306">
    <property type="entry name" value="LRR_5"/>
    <property type="match status" value="1"/>
</dbReference>
<dbReference type="PANTHER" id="PTHR45661">
    <property type="entry name" value="SURFACE ANTIGEN"/>
    <property type="match status" value="1"/>
</dbReference>
<dbReference type="AlphaFoldDB" id="A0A9W6ZTS7"/>
<dbReference type="SUPFAM" id="SSF52058">
    <property type="entry name" value="L domain-like"/>
    <property type="match status" value="1"/>
</dbReference>
<protein>
    <submittedName>
        <fullName evidence="1">Uncharacterized protein</fullName>
    </submittedName>
</protein>
<evidence type="ECO:0000313" key="2">
    <source>
        <dbReference type="Proteomes" id="UP001165122"/>
    </source>
</evidence>
<dbReference type="PANTHER" id="PTHR45661:SF3">
    <property type="entry name" value="IG-LIKE DOMAIN-CONTAINING PROTEIN"/>
    <property type="match status" value="1"/>
</dbReference>
<organism evidence="1 2">
    <name type="scientific">Triparma laevis f. longispina</name>
    <dbReference type="NCBI Taxonomy" id="1714387"/>
    <lineage>
        <taxon>Eukaryota</taxon>
        <taxon>Sar</taxon>
        <taxon>Stramenopiles</taxon>
        <taxon>Ochrophyta</taxon>
        <taxon>Bolidophyceae</taxon>
        <taxon>Parmales</taxon>
        <taxon>Triparmaceae</taxon>
        <taxon>Triparma</taxon>
    </lineage>
</organism>
<dbReference type="InterPro" id="IPR026906">
    <property type="entry name" value="LRR_5"/>
</dbReference>
<gene>
    <name evidence="1" type="ORF">TrLO_g1726</name>
</gene>
<dbReference type="EMBL" id="BRXW01000462">
    <property type="protein sequence ID" value="GMH57202.1"/>
    <property type="molecule type" value="Genomic_DNA"/>
</dbReference>
<dbReference type="OrthoDB" id="10264456at2759"/>
<dbReference type="Proteomes" id="UP001165122">
    <property type="component" value="Unassembled WGS sequence"/>
</dbReference>
<accession>A0A9W6ZTS7</accession>
<name>A0A9W6ZTS7_9STRA</name>